<dbReference type="PANTHER" id="PTHR35391">
    <property type="entry name" value="C2H2-TYPE DOMAIN-CONTAINING PROTEIN-RELATED"/>
    <property type="match status" value="1"/>
</dbReference>
<proteinExistence type="predicted"/>
<evidence type="ECO:0000313" key="1">
    <source>
        <dbReference type="EMBL" id="KAF4586009.1"/>
    </source>
</evidence>
<gene>
    <name evidence="1" type="ORF">GQ602_005314</name>
</gene>
<dbReference type="OrthoDB" id="20872at2759"/>
<reference evidence="1 2" key="1">
    <citation type="journal article" date="2020" name="G3 (Bethesda)">
        <title>Genetic Underpinnings of Host Manipulation by Ophiocordyceps as Revealed by Comparative Transcriptomics.</title>
        <authorList>
            <person name="Will I."/>
            <person name="Das B."/>
            <person name="Trinh T."/>
            <person name="Brachmann A."/>
            <person name="Ohm R.A."/>
            <person name="de Bekker C."/>
        </authorList>
    </citation>
    <scope>NUCLEOTIDE SEQUENCE [LARGE SCALE GENOMIC DNA]</scope>
    <source>
        <strain evidence="1 2">EC05</strain>
    </source>
</reference>
<keyword evidence="2" id="KW-1185">Reference proteome</keyword>
<dbReference type="Proteomes" id="UP000562929">
    <property type="component" value="Unassembled WGS sequence"/>
</dbReference>
<name>A0A8H4Q5I8_9HYPO</name>
<accession>A0A8H4Q5I8</accession>
<sequence length="262" mass="29551">MSQTTHIAVQSRDIRGLFRDWLDKSANRDAADAQMTASIEDLLGRFSLCTSSDVFVSSLLPTYAPELQDAIAGLLRILADKIQTATDASFDSYFSKAISRDISLLHKIISTAQIIIGARHVPKPTHEISRRSLSHVSLRFPAVSPVLCHRLAVSLALRLDRVRDHTLHRFVPCRLVGTASWPRLKLSPDDRVVPSRTISLDPFVCLFEDCNDPYELFSHSSHWLQHMGVHALRWRCNFKSHGLLLFNIKDGYMSHTAERANL</sequence>
<dbReference type="AlphaFoldDB" id="A0A8H4Q5I8"/>
<dbReference type="EMBL" id="JAACLJ010000005">
    <property type="protein sequence ID" value="KAF4586009.1"/>
    <property type="molecule type" value="Genomic_DNA"/>
</dbReference>
<evidence type="ECO:0000313" key="2">
    <source>
        <dbReference type="Proteomes" id="UP000562929"/>
    </source>
</evidence>
<protein>
    <submittedName>
        <fullName evidence="1">Peptidase S8/S53, subtilisin/kexin/sedolisin</fullName>
    </submittedName>
</protein>
<dbReference type="PANTHER" id="PTHR35391:SF7">
    <property type="entry name" value="C2H2-TYPE DOMAIN-CONTAINING PROTEIN"/>
    <property type="match status" value="1"/>
</dbReference>
<organism evidence="1 2">
    <name type="scientific">Ophiocordyceps camponoti-floridani</name>
    <dbReference type="NCBI Taxonomy" id="2030778"/>
    <lineage>
        <taxon>Eukaryota</taxon>
        <taxon>Fungi</taxon>
        <taxon>Dikarya</taxon>
        <taxon>Ascomycota</taxon>
        <taxon>Pezizomycotina</taxon>
        <taxon>Sordariomycetes</taxon>
        <taxon>Hypocreomycetidae</taxon>
        <taxon>Hypocreales</taxon>
        <taxon>Ophiocordycipitaceae</taxon>
        <taxon>Ophiocordyceps</taxon>
    </lineage>
</organism>
<comment type="caution">
    <text evidence="1">The sequence shown here is derived from an EMBL/GenBank/DDBJ whole genome shotgun (WGS) entry which is preliminary data.</text>
</comment>